<proteinExistence type="predicted"/>
<dbReference type="EMBL" id="VFPH01000001">
    <property type="protein sequence ID" value="TQM45451.1"/>
    <property type="molecule type" value="Genomic_DNA"/>
</dbReference>
<dbReference type="InterPro" id="IPR007995">
    <property type="entry name" value="DUF742"/>
</dbReference>
<reference evidence="1 2" key="1">
    <citation type="submission" date="2019-06" db="EMBL/GenBank/DDBJ databases">
        <title>Sequencing the genomes of 1000 actinobacteria strains.</title>
        <authorList>
            <person name="Klenk H.-P."/>
        </authorList>
    </citation>
    <scope>NUCLEOTIDE SEQUENCE [LARGE SCALE GENOMIC DNA]</scope>
    <source>
        <strain evidence="1 2">DSM 45511</strain>
    </source>
</reference>
<keyword evidence="2" id="KW-1185">Reference proteome</keyword>
<accession>A0A543GH98</accession>
<organism evidence="1 2">
    <name type="scientific">Pseudonocardia cypriaca</name>
    <dbReference type="NCBI Taxonomy" id="882449"/>
    <lineage>
        <taxon>Bacteria</taxon>
        <taxon>Bacillati</taxon>
        <taxon>Actinomycetota</taxon>
        <taxon>Actinomycetes</taxon>
        <taxon>Pseudonocardiales</taxon>
        <taxon>Pseudonocardiaceae</taxon>
        <taxon>Pseudonocardia</taxon>
    </lineage>
</organism>
<evidence type="ECO:0000313" key="2">
    <source>
        <dbReference type="Proteomes" id="UP000319818"/>
    </source>
</evidence>
<gene>
    <name evidence="1" type="ORF">FB388_2851</name>
</gene>
<evidence type="ECO:0000313" key="1">
    <source>
        <dbReference type="EMBL" id="TQM45451.1"/>
    </source>
</evidence>
<dbReference type="PANTHER" id="PTHR36221:SF1">
    <property type="entry name" value="DUF742 DOMAIN-CONTAINING PROTEIN"/>
    <property type="match status" value="1"/>
</dbReference>
<protein>
    <submittedName>
        <fullName evidence="1">Uncharacterized protein DUF742</fullName>
    </submittedName>
</protein>
<dbReference type="Pfam" id="PF05331">
    <property type="entry name" value="DUF742"/>
    <property type="match status" value="1"/>
</dbReference>
<dbReference type="AlphaFoldDB" id="A0A543GH98"/>
<dbReference type="Proteomes" id="UP000319818">
    <property type="component" value="Unassembled WGS sequence"/>
</dbReference>
<name>A0A543GH98_9PSEU</name>
<dbReference type="PANTHER" id="PTHR36221">
    <property type="entry name" value="DUF742 DOMAIN-CONTAINING PROTEIN"/>
    <property type="match status" value="1"/>
</dbReference>
<comment type="caution">
    <text evidence="1">The sequence shown here is derived from an EMBL/GenBank/DDBJ whole genome shotgun (WGS) entry which is preliminary data.</text>
</comment>
<sequence>MRHSVCRSVFNMATRVHGPARRAGRLAVTTEEHPRGSDADLPLESVVTATERAGRTSGLEPEHRAVVELARRPVSLVEIGAALTVPVAVVRGLVGELEDRGLLDVHVPPAFTGGRPTADVLARLLEGLRPR</sequence>